<evidence type="ECO:0000256" key="2">
    <source>
        <dbReference type="ARBA" id="ARBA00005080"/>
    </source>
</evidence>
<dbReference type="FunFam" id="3.30.1130.10:FF:000012">
    <property type="entry name" value="GTP cyclohydrolase 1"/>
    <property type="match status" value="1"/>
</dbReference>
<dbReference type="InterPro" id="IPR043134">
    <property type="entry name" value="GTP-CH-I_N"/>
</dbReference>
<feature type="binding site" evidence="8">
    <location>
        <position position="91"/>
    </location>
    <ligand>
        <name>Zn(2+)</name>
        <dbReference type="ChEBI" id="CHEBI:29105"/>
    </ligand>
</feature>
<keyword evidence="7 8" id="KW-0342">GTP-binding</keyword>
<dbReference type="GO" id="GO:0003934">
    <property type="term" value="F:GTP cyclohydrolase I activity"/>
    <property type="evidence" value="ECO:0007669"/>
    <property type="project" value="UniProtKB-UniRule"/>
</dbReference>
<evidence type="ECO:0000313" key="10">
    <source>
        <dbReference type="EMBL" id="RFU17737.1"/>
    </source>
</evidence>
<evidence type="ECO:0000259" key="9">
    <source>
        <dbReference type="Pfam" id="PF01227"/>
    </source>
</evidence>
<dbReference type="UniPathway" id="UPA00848">
    <property type="reaction ID" value="UER00151"/>
</dbReference>
<dbReference type="EMBL" id="QVQT01000002">
    <property type="protein sequence ID" value="RFU17737.1"/>
    <property type="molecule type" value="Genomic_DNA"/>
</dbReference>
<comment type="subunit">
    <text evidence="8">Homopolymer.</text>
</comment>
<dbReference type="InterPro" id="IPR020602">
    <property type="entry name" value="GTP_CycHdrlase_I_dom"/>
</dbReference>
<dbReference type="GO" id="GO:0005737">
    <property type="term" value="C:cytoplasm"/>
    <property type="evidence" value="ECO:0007669"/>
    <property type="project" value="TreeGrafter"/>
</dbReference>
<dbReference type="GO" id="GO:0005525">
    <property type="term" value="F:GTP binding"/>
    <property type="evidence" value="ECO:0007669"/>
    <property type="project" value="UniProtKB-KW"/>
</dbReference>
<keyword evidence="5 8" id="KW-0547">Nucleotide-binding</keyword>
<dbReference type="InterPro" id="IPR001474">
    <property type="entry name" value="GTP_CycHdrlase_I"/>
</dbReference>
<keyword evidence="6 8" id="KW-0378">Hydrolase</keyword>
<dbReference type="InterPro" id="IPR043133">
    <property type="entry name" value="GTP-CH-I_C/QueF"/>
</dbReference>
<evidence type="ECO:0000256" key="4">
    <source>
        <dbReference type="ARBA" id="ARBA00022563"/>
    </source>
</evidence>
<name>A0A372IS22_9BACT</name>
<dbReference type="PANTHER" id="PTHR11109">
    <property type="entry name" value="GTP CYCLOHYDROLASE I"/>
    <property type="match status" value="1"/>
</dbReference>
<dbReference type="OrthoDB" id="9801207at2"/>
<feature type="domain" description="GTP cyclohydrolase I" evidence="9">
    <location>
        <begin position="21"/>
        <end position="194"/>
    </location>
</feature>
<feature type="binding site" evidence="8">
    <location>
        <position position="159"/>
    </location>
    <ligand>
        <name>Zn(2+)</name>
        <dbReference type="ChEBI" id="CHEBI:29105"/>
    </ligand>
</feature>
<keyword evidence="8" id="KW-0479">Metal-binding</keyword>
<dbReference type="HAMAP" id="MF_00223">
    <property type="entry name" value="FolE"/>
    <property type="match status" value="1"/>
</dbReference>
<dbReference type="EC" id="3.5.4.16" evidence="8"/>
<sequence>MALVDRLVESTGLEDCSTQDIYRELIRRFDEDPTRDGLLRTPERMEKTIAFLTKGYHEDPTAILRGAMFDVDYDEMVIVKDIEMFSLCEHHMLPFFGKVHVAYIPNGKVIGLSKIPRLVEVFARRLQVQERLTRQIADAIHDAIAPQGVGVVIEARHLCMMMRGVEKQNSSTVTSAMVGVFQKQNTRAEFLSLVRERMQASV</sequence>
<dbReference type="PANTHER" id="PTHR11109:SF7">
    <property type="entry name" value="GTP CYCLOHYDROLASE 1"/>
    <property type="match status" value="1"/>
</dbReference>
<evidence type="ECO:0000313" key="11">
    <source>
        <dbReference type="Proteomes" id="UP000264702"/>
    </source>
</evidence>
<proteinExistence type="inferred from homology"/>
<protein>
    <recommendedName>
        <fullName evidence="8">GTP cyclohydrolase 1</fullName>
        <ecNumber evidence="8">3.5.4.16</ecNumber>
    </recommendedName>
    <alternativeName>
        <fullName evidence="8">GTP cyclohydrolase I</fullName>
        <shortName evidence="8">GTP-CH-I</shortName>
    </alternativeName>
</protein>
<comment type="similarity">
    <text evidence="3 8">Belongs to the GTP cyclohydrolase I family.</text>
</comment>
<evidence type="ECO:0000256" key="3">
    <source>
        <dbReference type="ARBA" id="ARBA00008085"/>
    </source>
</evidence>
<gene>
    <name evidence="8 10" type="primary">folE</name>
    <name evidence="10" type="ORF">D0Y96_06335</name>
</gene>
<dbReference type="RefSeq" id="WP_117298485.1">
    <property type="nucleotide sequence ID" value="NZ_QVQT02000002.1"/>
</dbReference>
<dbReference type="NCBIfam" id="TIGR00063">
    <property type="entry name" value="folE"/>
    <property type="match status" value="1"/>
</dbReference>
<dbReference type="Proteomes" id="UP000264702">
    <property type="component" value="Unassembled WGS sequence"/>
</dbReference>
<dbReference type="GO" id="GO:0008270">
    <property type="term" value="F:zinc ion binding"/>
    <property type="evidence" value="ECO:0007669"/>
    <property type="project" value="UniProtKB-UniRule"/>
</dbReference>
<dbReference type="Gene3D" id="3.30.1130.10">
    <property type="match status" value="1"/>
</dbReference>
<dbReference type="SUPFAM" id="SSF55620">
    <property type="entry name" value="Tetrahydrobiopterin biosynthesis enzymes-like"/>
    <property type="match status" value="1"/>
</dbReference>
<comment type="caution">
    <text evidence="10">The sequence shown here is derived from an EMBL/GenBank/DDBJ whole genome shotgun (WGS) entry which is preliminary data.</text>
</comment>
<dbReference type="PROSITE" id="PS00859">
    <property type="entry name" value="GTP_CYCLOHYDROL_1_1"/>
    <property type="match status" value="1"/>
</dbReference>
<dbReference type="GO" id="GO:0006730">
    <property type="term" value="P:one-carbon metabolic process"/>
    <property type="evidence" value="ECO:0007669"/>
    <property type="project" value="UniProtKB-UniRule"/>
</dbReference>
<evidence type="ECO:0000256" key="6">
    <source>
        <dbReference type="ARBA" id="ARBA00022801"/>
    </source>
</evidence>
<organism evidence="10 11">
    <name type="scientific">Paracidobacterium acidisoli</name>
    <dbReference type="NCBI Taxonomy" id="2303751"/>
    <lineage>
        <taxon>Bacteria</taxon>
        <taxon>Pseudomonadati</taxon>
        <taxon>Acidobacteriota</taxon>
        <taxon>Terriglobia</taxon>
        <taxon>Terriglobales</taxon>
        <taxon>Acidobacteriaceae</taxon>
        <taxon>Paracidobacterium</taxon>
    </lineage>
</organism>
<dbReference type="GO" id="GO:0046654">
    <property type="term" value="P:tetrahydrofolate biosynthetic process"/>
    <property type="evidence" value="ECO:0007669"/>
    <property type="project" value="UniProtKB-UniRule"/>
</dbReference>
<dbReference type="NCBIfam" id="NF006825">
    <property type="entry name" value="PRK09347.1-2"/>
    <property type="match status" value="1"/>
</dbReference>
<dbReference type="InterPro" id="IPR018234">
    <property type="entry name" value="GTP_CycHdrlase_I_CS"/>
</dbReference>
<comment type="catalytic activity">
    <reaction evidence="1 8">
        <text>GTP + H2O = 7,8-dihydroneopterin 3'-triphosphate + formate + H(+)</text>
        <dbReference type="Rhea" id="RHEA:17473"/>
        <dbReference type="ChEBI" id="CHEBI:15377"/>
        <dbReference type="ChEBI" id="CHEBI:15378"/>
        <dbReference type="ChEBI" id="CHEBI:15740"/>
        <dbReference type="ChEBI" id="CHEBI:37565"/>
        <dbReference type="ChEBI" id="CHEBI:58462"/>
        <dbReference type="EC" id="3.5.4.16"/>
    </reaction>
</comment>
<evidence type="ECO:0000256" key="5">
    <source>
        <dbReference type="ARBA" id="ARBA00022741"/>
    </source>
</evidence>
<keyword evidence="4 8" id="KW-0554">One-carbon metabolism</keyword>
<reference evidence="10 11" key="1">
    <citation type="submission" date="2018-08" db="EMBL/GenBank/DDBJ databases">
        <title>Acidipila sp. 4G-K13, an acidobacterium isolated from forest soil.</title>
        <authorList>
            <person name="Gao Z.-H."/>
            <person name="Qiu L.-H."/>
        </authorList>
    </citation>
    <scope>NUCLEOTIDE SEQUENCE [LARGE SCALE GENOMIC DNA]</scope>
    <source>
        <strain evidence="10 11">4G-K13</strain>
    </source>
</reference>
<accession>A0A372IS22</accession>
<evidence type="ECO:0000256" key="8">
    <source>
        <dbReference type="HAMAP-Rule" id="MF_00223"/>
    </source>
</evidence>
<evidence type="ECO:0000256" key="1">
    <source>
        <dbReference type="ARBA" id="ARBA00001052"/>
    </source>
</evidence>
<comment type="pathway">
    <text evidence="2 8">Cofactor biosynthesis; 7,8-dihydroneopterin triphosphate biosynthesis; 7,8-dihydroneopterin triphosphate from GTP: step 1/1.</text>
</comment>
<dbReference type="NCBIfam" id="NF006826">
    <property type="entry name" value="PRK09347.1-3"/>
    <property type="match status" value="1"/>
</dbReference>
<dbReference type="AlphaFoldDB" id="A0A372IS22"/>
<dbReference type="Pfam" id="PF01227">
    <property type="entry name" value="GTP_cyclohydroI"/>
    <property type="match status" value="1"/>
</dbReference>
<feature type="binding site" evidence="8">
    <location>
        <position position="88"/>
    </location>
    <ligand>
        <name>Zn(2+)</name>
        <dbReference type="ChEBI" id="CHEBI:29105"/>
    </ligand>
</feature>
<dbReference type="GO" id="GO:0006729">
    <property type="term" value="P:tetrahydrobiopterin biosynthetic process"/>
    <property type="evidence" value="ECO:0007669"/>
    <property type="project" value="TreeGrafter"/>
</dbReference>
<evidence type="ECO:0000256" key="7">
    <source>
        <dbReference type="ARBA" id="ARBA00023134"/>
    </source>
</evidence>
<keyword evidence="8" id="KW-0862">Zinc</keyword>
<keyword evidence="11" id="KW-1185">Reference proteome</keyword>
<dbReference type="PROSITE" id="PS00860">
    <property type="entry name" value="GTP_CYCLOHYDROL_1_2"/>
    <property type="match status" value="1"/>
</dbReference>
<dbReference type="Gene3D" id="1.10.286.10">
    <property type="match status" value="1"/>
</dbReference>